<feature type="compositionally biased region" description="Polar residues" evidence="1">
    <location>
        <begin position="188"/>
        <end position="198"/>
    </location>
</feature>
<accession>A0AA35J5T3</accession>
<reference evidence="2" key="1">
    <citation type="submission" date="2022-10" db="EMBL/GenBank/DDBJ databases">
        <authorList>
            <person name="Byrne P K."/>
        </authorList>
    </citation>
    <scope>NUCLEOTIDE SEQUENCE</scope>
    <source>
        <strain evidence="2">CBS7001</strain>
    </source>
</reference>
<sequence length="261" mass="27874">MLGLGQSAQAYADDDDAKVKQTKETMVGVPGCGQAHDLEYPHHGGHSSSHHQHSGILPSECSGPTLSTGAGTVGIPGCGRVTNKVVSDHDNNARSTLAGFDTTNMTEARMNSKNLPVGCQDTSMPHFDGSMNQRIPGAGLPQSEPHHIDAWSNISSFGTGTNDQDMMHPQAAPLDSYNEHMVRDETSDNSASSYTVHTHGSPADIPSATQRSEGSKNYQYGMNDQHTTVPRNYATGKAYPSSDLKNVDADISNVKNEVLRN</sequence>
<name>A0AA35J5T3_SACUV</name>
<dbReference type="AlphaFoldDB" id="A0AA35J5T3"/>
<evidence type="ECO:0000313" key="2">
    <source>
        <dbReference type="EMBL" id="CAI4049914.1"/>
    </source>
</evidence>
<feature type="compositionally biased region" description="Polar residues" evidence="1">
    <location>
        <begin position="152"/>
        <end position="164"/>
    </location>
</feature>
<evidence type="ECO:0000313" key="3">
    <source>
        <dbReference type="Proteomes" id="UP001162090"/>
    </source>
</evidence>
<feature type="compositionally biased region" description="Basic residues" evidence="1">
    <location>
        <begin position="43"/>
        <end position="53"/>
    </location>
</feature>
<evidence type="ECO:0000256" key="1">
    <source>
        <dbReference type="SAM" id="MobiDB-lite"/>
    </source>
</evidence>
<evidence type="ECO:0008006" key="4">
    <source>
        <dbReference type="Google" id="ProtNLM"/>
    </source>
</evidence>
<feature type="compositionally biased region" description="Polar residues" evidence="1">
    <location>
        <begin position="207"/>
        <end position="230"/>
    </location>
</feature>
<feature type="region of interest" description="Disordered" evidence="1">
    <location>
        <begin position="144"/>
        <end position="171"/>
    </location>
</feature>
<organism evidence="2 3">
    <name type="scientific">Saccharomyces uvarum</name>
    <name type="common">Yeast</name>
    <name type="synonym">Saccharomyces bayanus var. uvarum</name>
    <dbReference type="NCBI Taxonomy" id="230603"/>
    <lineage>
        <taxon>Eukaryota</taxon>
        <taxon>Fungi</taxon>
        <taxon>Dikarya</taxon>
        <taxon>Ascomycota</taxon>
        <taxon>Saccharomycotina</taxon>
        <taxon>Saccharomycetes</taxon>
        <taxon>Saccharomycetales</taxon>
        <taxon>Saccharomycetaceae</taxon>
        <taxon>Saccharomyces</taxon>
    </lineage>
</organism>
<feature type="region of interest" description="Disordered" evidence="1">
    <location>
        <begin position="1"/>
        <end position="63"/>
    </location>
</feature>
<dbReference type="EMBL" id="OX365925">
    <property type="protein sequence ID" value="CAI4049914.1"/>
    <property type="molecule type" value="Genomic_DNA"/>
</dbReference>
<protein>
    <recommendedName>
        <fullName evidence="4">YNL195C-like protein</fullName>
    </recommendedName>
</protein>
<gene>
    <name evidence="2" type="primary">SUVC14G1310</name>
    <name evidence="2" type="ORF">SUVC_14G1310</name>
</gene>
<proteinExistence type="predicted"/>
<feature type="region of interest" description="Disordered" evidence="1">
    <location>
        <begin position="183"/>
        <end position="244"/>
    </location>
</feature>
<dbReference type="Proteomes" id="UP001162090">
    <property type="component" value="Chromosome 14"/>
</dbReference>